<reference evidence="3" key="1">
    <citation type="submission" date="2022-10" db="EMBL/GenBank/DDBJ databases">
        <title>The complete genomes of actinobacterial strains from the NBC collection.</title>
        <authorList>
            <person name="Joergensen T.S."/>
            <person name="Alvarez Arevalo M."/>
            <person name="Sterndorff E.B."/>
            <person name="Faurdal D."/>
            <person name="Vuksanovic O."/>
            <person name="Mourched A.-S."/>
            <person name="Charusanti P."/>
            <person name="Shaw S."/>
            <person name="Blin K."/>
            <person name="Weber T."/>
        </authorList>
    </citation>
    <scope>NUCLEOTIDE SEQUENCE</scope>
    <source>
        <strain evidence="3">NBC_01432</strain>
    </source>
</reference>
<dbReference type="Proteomes" id="UP001432209">
    <property type="component" value="Chromosome"/>
</dbReference>
<evidence type="ECO:0000313" key="3">
    <source>
        <dbReference type="EMBL" id="WUX52741.1"/>
    </source>
</evidence>
<feature type="domain" description="RNA polymerase sigma-70 region 4" evidence="2">
    <location>
        <begin position="95"/>
        <end position="143"/>
    </location>
</feature>
<feature type="region of interest" description="Disordered" evidence="1">
    <location>
        <begin position="145"/>
        <end position="169"/>
    </location>
</feature>
<dbReference type="Pfam" id="PF04545">
    <property type="entry name" value="Sigma70_r4"/>
    <property type="match status" value="1"/>
</dbReference>
<dbReference type="InterPro" id="IPR013324">
    <property type="entry name" value="RNA_pol_sigma_r3/r4-like"/>
</dbReference>
<dbReference type="InterPro" id="IPR007630">
    <property type="entry name" value="RNA_pol_sigma70_r4"/>
</dbReference>
<proteinExistence type="predicted"/>
<name>A0ABZ2A392_STRNV</name>
<dbReference type="InterPro" id="IPR036388">
    <property type="entry name" value="WH-like_DNA-bd_sf"/>
</dbReference>
<dbReference type="EMBL" id="CP109495">
    <property type="protein sequence ID" value="WUX52741.1"/>
    <property type="molecule type" value="Genomic_DNA"/>
</dbReference>
<evidence type="ECO:0000313" key="4">
    <source>
        <dbReference type="Proteomes" id="UP001432209"/>
    </source>
</evidence>
<evidence type="ECO:0000259" key="2">
    <source>
        <dbReference type="Pfam" id="PF04545"/>
    </source>
</evidence>
<dbReference type="Gene3D" id="1.10.10.10">
    <property type="entry name" value="Winged helix-like DNA-binding domain superfamily/Winged helix DNA-binding domain"/>
    <property type="match status" value="1"/>
</dbReference>
<accession>A0ABZ2A392</accession>
<dbReference type="RefSeq" id="WP_329076394.1">
    <property type="nucleotide sequence ID" value="NZ_CP108849.2"/>
</dbReference>
<dbReference type="SUPFAM" id="SSF88659">
    <property type="entry name" value="Sigma3 and sigma4 domains of RNA polymerase sigma factors"/>
    <property type="match status" value="1"/>
</dbReference>
<feature type="compositionally biased region" description="Low complexity" evidence="1">
    <location>
        <begin position="155"/>
        <end position="169"/>
    </location>
</feature>
<evidence type="ECO:0000256" key="1">
    <source>
        <dbReference type="SAM" id="MobiDB-lite"/>
    </source>
</evidence>
<protein>
    <recommendedName>
        <fullName evidence="2">RNA polymerase sigma-70 region 4 domain-containing protein</fullName>
    </recommendedName>
</protein>
<gene>
    <name evidence="3" type="ORF">OG442_15000</name>
</gene>
<keyword evidence="4" id="KW-1185">Reference proteome</keyword>
<organism evidence="3 4">
    <name type="scientific">Streptomyces niveus</name>
    <name type="common">Streptomyces spheroides</name>
    <dbReference type="NCBI Taxonomy" id="193462"/>
    <lineage>
        <taxon>Bacteria</taxon>
        <taxon>Bacillati</taxon>
        <taxon>Actinomycetota</taxon>
        <taxon>Actinomycetes</taxon>
        <taxon>Kitasatosporales</taxon>
        <taxon>Streptomycetaceae</taxon>
        <taxon>Streptomyces</taxon>
    </lineage>
</organism>
<sequence>MRERRQAGTDRRRAREFEAFVAGAAGRLLHVATLLTGEPAGATPHAERLLTAALARAYADWDRLRDADPYDRVRTELATRYARGAWRLPRTGEGLLGRLGPRERLILVLRLYEGVAEEQTAALLGLPVERVRAICARAVTAMRRPAPARRPAPHWPLSLLPPHSRQAAR</sequence>